<organism evidence="2">
    <name type="scientific">Amblyomma maculatum</name>
    <name type="common">Gulf Coast tick</name>
    <dbReference type="NCBI Taxonomy" id="34609"/>
    <lineage>
        <taxon>Eukaryota</taxon>
        <taxon>Metazoa</taxon>
        <taxon>Ecdysozoa</taxon>
        <taxon>Arthropoda</taxon>
        <taxon>Chelicerata</taxon>
        <taxon>Arachnida</taxon>
        <taxon>Acari</taxon>
        <taxon>Parasitiformes</taxon>
        <taxon>Ixodida</taxon>
        <taxon>Ixodoidea</taxon>
        <taxon>Ixodidae</taxon>
        <taxon>Amblyomminae</taxon>
        <taxon>Amblyomma</taxon>
    </lineage>
</organism>
<dbReference type="PANTHER" id="PTHR34153:SF2">
    <property type="entry name" value="SI:CH211-262H13.3-RELATED"/>
    <property type="match status" value="1"/>
</dbReference>
<sequence>MCAFPDDGTMLRHSSAARLGLPEMAKPFAVVKFPTEDDSVAVVPVVWLSPDWTECHWPVTRNSEITRLAKEQADPSAFPGYRWQMCQVAVVTTSRTYNSAEKKVTKYQYNSAVESSALSGNEYPDEAVRLPSPPPASPEHILSGDGDAENQEPAEEPAARSDTTATEHQTQLKVLRMLYEIRQQQRDSEHRVLQHQEAVLGRLASLEAAIAQAARSPEAEATVTNPKLPAYTLAELEAAEAAVKNDTVATALRKQLMRLGGGSLKEVASNIMTSIMGVEVQRLYSLHGRKGKKAFISMRLCRVATARRHSTEWVYPRRCVEVYSTYNAAQLLPRRGICAE</sequence>
<accession>G3MPT3</accession>
<dbReference type="EMBL" id="JO843884">
    <property type="protein sequence ID" value="AEO35501.1"/>
    <property type="molecule type" value="mRNA"/>
</dbReference>
<evidence type="ECO:0000313" key="2">
    <source>
        <dbReference type="EMBL" id="AEO35501.1"/>
    </source>
</evidence>
<protein>
    <recommendedName>
        <fullName evidence="3">DUF4806 domain-containing protein</fullName>
    </recommendedName>
</protein>
<feature type="region of interest" description="Disordered" evidence="1">
    <location>
        <begin position="118"/>
        <end position="167"/>
    </location>
</feature>
<evidence type="ECO:0000256" key="1">
    <source>
        <dbReference type="SAM" id="MobiDB-lite"/>
    </source>
</evidence>
<evidence type="ECO:0008006" key="3">
    <source>
        <dbReference type="Google" id="ProtNLM"/>
    </source>
</evidence>
<dbReference type="AlphaFoldDB" id="G3MPT3"/>
<feature type="compositionally biased region" description="Acidic residues" evidence="1">
    <location>
        <begin position="146"/>
        <end position="155"/>
    </location>
</feature>
<name>G3MPT3_AMBMU</name>
<reference evidence="2" key="1">
    <citation type="journal article" date="2011" name="PLoS ONE">
        <title>A deep insight into the sialotranscriptome of the gulf coast tick, Amblyomma maculatum.</title>
        <authorList>
            <person name="Karim S."/>
            <person name="Singh P."/>
            <person name="Ribeiro J.M."/>
        </authorList>
    </citation>
    <scope>NUCLEOTIDE SEQUENCE</scope>
    <source>
        <tissue evidence="2">Salivary gland</tissue>
    </source>
</reference>
<proteinExistence type="evidence at transcript level"/>
<dbReference type="PANTHER" id="PTHR34153">
    <property type="entry name" value="SI:CH211-262H13.3-RELATED-RELATED"/>
    <property type="match status" value="1"/>
</dbReference>